<keyword evidence="10" id="KW-1185">Reference proteome</keyword>
<dbReference type="InterPro" id="IPR004852">
    <property type="entry name" value="Di-haem_cyt_c_peroxidsae"/>
</dbReference>
<feature type="domain" description="Cytochrome c" evidence="8">
    <location>
        <begin position="305"/>
        <end position="408"/>
    </location>
</feature>
<evidence type="ECO:0000256" key="3">
    <source>
        <dbReference type="ARBA" id="ARBA00022723"/>
    </source>
</evidence>
<evidence type="ECO:0000313" key="10">
    <source>
        <dbReference type="Proteomes" id="UP000825258"/>
    </source>
</evidence>
<evidence type="ECO:0000256" key="7">
    <source>
        <dbReference type="PROSITE-ProRule" id="PRU00433"/>
    </source>
</evidence>
<evidence type="ECO:0000256" key="6">
    <source>
        <dbReference type="ARBA" id="ARBA00023004"/>
    </source>
</evidence>
<dbReference type="PROSITE" id="PS51007">
    <property type="entry name" value="CYTC"/>
    <property type="match status" value="2"/>
</dbReference>
<dbReference type="PANTHER" id="PTHR30600">
    <property type="entry name" value="CYTOCHROME C PEROXIDASE-RELATED"/>
    <property type="match status" value="1"/>
</dbReference>
<dbReference type="Gene3D" id="1.20.1420.20">
    <property type="entry name" value="M75 peptidase, HXXE motif"/>
    <property type="match status" value="1"/>
</dbReference>
<keyword evidence="2 7" id="KW-0349">Heme</keyword>
<keyword evidence="6 7" id="KW-0408">Iron</keyword>
<dbReference type="InterPro" id="IPR051395">
    <property type="entry name" value="Cytochrome_c_Peroxidase/MauG"/>
</dbReference>
<feature type="domain" description="Cytochrome c" evidence="8">
    <location>
        <begin position="451"/>
        <end position="593"/>
    </location>
</feature>
<proteinExistence type="predicted"/>
<dbReference type="Gene3D" id="1.10.760.10">
    <property type="entry name" value="Cytochrome c-like domain"/>
    <property type="match status" value="2"/>
</dbReference>
<reference evidence="9 10" key="1">
    <citation type="submission" date="2021-06" db="EMBL/GenBank/DDBJ databases">
        <title>Whole genome sequences of Flavobacterium sp. KK2020170 and assembly.</title>
        <authorList>
            <person name="Kitahara K."/>
            <person name="Miyoshi S."/>
            <person name="Uesaka K."/>
        </authorList>
    </citation>
    <scope>NUCLEOTIDE SEQUENCE [LARGE SCALE GENOMIC DNA]</scope>
    <source>
        <strain evidence="9 10">KK2020170</strain>
    </source>
</reference>
<name>A0ABN6HW04_9FLAO</name>
<evidence type="ECO:0000256" key="4">
    <source>
        <dbReference type="ARBA" id="ARBA00022729"/>
    </source>
</evidence>
<organism evidence="9 10">
    <name type="scientific">Flavobacterium okayamense</name>
    <dbReference type="NCBI Taxonomy" id="2830782"/>
    <lineage>
        <taxon>Bacteria</taxon>
        <taxon>Pseudomonadati</taxon>
        <taxon>Bacteroidota</taxon>
        <taxon>Flavobacteriia</taxon>
        <taxon>Flavobacteriales</taxon>
        <taxon>Flavobacteriaceae</taxon>
        <taxon>Flavobacterium</taxon>
    </lineage>
</organism>
<dbReference type="RefSeq" id="WP_221257739.1">
    <property type="nucleotide sequence ID" value="NZ_AP024749.1"/>
</dbReference>
<protein>
    <submittedName>
        <fullName evidence="9">Cytochrome-c peroxidase</fullName>
    </submittedName>
</protein>
<dbReference type="PANTHER" id="PTHR30600:SF10">
    <property type="entry name" value="BLL6722 PROTEIN"/>
    <property type="match status" value="1"/>
</dbReference>
<dbReference type="Proteomes" id="UP000825258">
    <property type="component" value="Chromosome"/>
</dbReference>
<dbReference type="PROSITE" id="PS51257">
    <property type="entry name" value="PROKAR_LIPOPROTEIN"/>
    <property type="match status" value="1"/>
</dbReference>
<dbReference type="InterPro" id="IPR009056">
    <property type="entry name" value="Cyt_c-like_dom"/>
</dbReference>
<dbReference type="SUPFAM" id="SSF46626">
    <property type="entry name" value="Cytochrome c"/>
    <property type="match status" value="2"/>
</dbReference>
<evidence type="ECO:0000256" key="2">
    <source>
        <dbReference type="ARBA" id="ARBA00022617"/>
    </source>
</evidence>
<keyword evidence="3 7" id="KW-0479">Metal-binding</keyword>
<gene>
    <name evidence="9" type="ORF">KK2020170_14880</name>
</gene>
<comment type="subcellular location">
    <subcellularLocation>
        <location evidence="1">Cell envelope</location>
    </subcellularLocation>
</comment>
<dbReference type="InterPro" id="IPR036909">
    <property type="entry name" value="Cyt_c-like_dom_sf"/>
</dbReference>
<keyword evidence="9" id="KW-0575">Peroxidase</keyword>
<dbReference type="Pfam" id="PF03150">
    <property type="entry name" value="CCP_MauG"/>
    <property type="match status" value="1"/>
</dbReference>
<keyword evidence="4" id="KW-0732">Signal</keyword>
<evidence type="ECO:0000313" key="9">
    <source>
        <dbReference type="EMBL" id="BCY28620.1"/>
    </source>
</evidence>
<evidence type="ECO:0000259" key="8">
    <source>
        <dbReference type="PROSITE" id="PS51007"/>
    </source>
</evidence>
<evidence type="ECO:0000256" key="5">
    <source>
        <dbReference type="ARBA" id="ARBA00023002"/>
    </source>
</evidence>
<dbReference type="GO" id="GO:0004601">
    <property type="term" value="F:peroxidase activity"/>
    <property type="evidence" value="ECO:0007669"/>
    <property type="project" value="UniProtKB-KW"/>
</dbReference>
<dbReference type="EMBL" id="AP024749">
    <property type="protein sequence ID" value="BCY28620.1"/>
    <property type="molecule type" value="Genomic_DNA"/>
</dbReference>
<keyword evidence="5" id="KW-0560">Oxidoreductase</keyword>
<sequence>MNILFLKKVKKAIFLYSLFAILFSCTDKEAYQEITENEKLEVFYKKELNKTINFLSESLDNNDLESKKERYWNARESFKTIEPILAFLDYDNYNYLNQANLLKVDEEDATAIKIKKPVGYQVLEEILYDDQFDDKEYQKVAKQTIQRLKFVEKNHTLDFVKPHHILWMLRDGFLRTSLVGITSFDVPQDSQTINETIWVYNGIKEIIAIYKSFFNDEKVFSNWNSNIVLIQEKLSKVQFDTFNYYKYYKEDVFPLMRIWKHTVKDWEVVFPFSQAIDYDSENLFSDSTFTTAYFLDRLDYEKLEEEILLGKMLFEDKSLSKGNAMSCASCHQKDLYFTDGFAKSPKTNRNSPTLLYASLQKGFFHDKRTGSLEGQIIDVVENPNEFHSSLNHLEEKVKQNQNYIIDFKEVYNQEISNENIRKAISAYIASLNKFNSKFDKSMKSNEVLLTEDEQNGFNIFMGKGKCATCHFAPIFNGTVPVAYKESEIELIGVPATNDTINAKIDSDLGRYNLFKTEQRKFFFKTPTVRNVEKTGPYMHNGVFSTLEEVVDFYDNGGGFGLGIDLEYQTLPTDKLNLTKKEKEQLVLFLKTLTDEL</sequence>
<dbReference type="InterPro" id="IPR038352">
    <property type="entry name" value="Imelysin_sf"/>
</dbReference>
<accession>A0ABN6HW04</accession>
<evidence type="ECO:0000256" key="1">
    <source>
        <dbReference type="ARBA" id="ARBA00004196"/>
    </source>
</evidence>